<name>A0A1M7EYC5_9GAMM</name>
<dbReference type="SUPFAM" id="SSF52833">
    <property type="entry name" value="Thioredoxin-like"/>
    <property type="match status" value="1"/>
</dbReference>
<accession>A0A1M7EYC5</accession>
<dbReference type="Proteomes" id="UP000321726">
    <property type="component" value="Unassembled WGS sequence"/>
</dbReference>
<evidence type="ECO:0000313" key="2">
    <source>
        <dbReference type="EMBL" id="SHL96547.1"/>
    </source>
</evidence>
<evidence type="ECO:0000313" key="3">
    <source>
        <dbReference type="Proteomes" id="UP000184123"/>
    </source>
</evidence>
<evidence type="ECO:0000313" key="4">
    <source>
        <dbReference type="Proteomes" id="UP000321726"/>
    </source>
</evidence>
<dbReference type="Proteomes" id="UP000184123">
    <property type="component" value="Unassembled WGS sequence"/>
</dbReference>
<organism evidence="2 3">
    <name type="scientific">Halomonas cupida</name>
    <dbReference type="NCBI Taxonomy" id="44933"/>
    <lineage>
        <taxon>Bacteria</taxon>
        <taxon>Pseudomonadati</taxon>
        <taxon>Pseudomonadota</taxon>
        <taxon>Gammaproteobacteria</taxon>
        <taxon>Oceanospirillales</taxon>
        <taxon>Halomonadaceae</taxon>
        <taxon>Halomonas</taxon>
    </lineage>
</organism>
<sequence length="224" mass="25589">MAVNETALPKVVSPDEWQQACNELLVKEKQLTRAQDALAAERRRLPMVAVKDDYTFTGPEGEVALIDLFDGRRQLIVYCAMLEPGASPCQGCSMVMDNIGDNLSHVNARDTTFVFTSPAPQQEILALQKRMGWKAPWYTDHGRRFADAFGAGKGFAVNVFIRDDDNGVYRTWFVTARGGELFDTHFHLLDLTPWGRQETWEDSPEGWPQTPPYEWWRMHDQYDT</sequence>
<gene>
    <name evidence="1" type="ORF">HCU01_12600</name>
    <name evidence="2" type="ORF">SAMN05660971_01842</name>
</gene>
<dbReference type="EMBL" id="FRCA01000004">
    <property type="protein sequence ID" value="SHL96547.1"/>
    <property type="molecule type" value="Genomic_DNA"/>
</dbReference>
<reference evidence="1 4" key="2">
    <citation type="submission" date="2019-07" db="EMBL/GenBank/DDBJ databases">
        <title>Whole genome shotgun sequence of Halomonas cupida NBRC 102219.</title>
        <authorList>
            <person name="Hosoyama A."/>
            <person name="Uohara A."/>
            <person name="Ohji S."/>
            <person name="Ichikawa N."/>
        </authorList>
    </citation>
    <scope>NUCLEOTIDE SEQUENCE [LARGE SCALE GENOMIC DNA]</scope>
    <source>
        <strain evidence="1 4">NBRC 102219</strain>
    </source>
</reference>
<dbReference type="STRING" id="44933.SAMN05660971_01842"/>
<reference evidence="2 3" key="1">
    <citation type="submission" date="2016-11" db="EMBL/GenBank/DDBJ databases">
        <authorList>
            <person name="Jaros S."/>
            <person name="Januszkiewicz K."/>
            <person name="Wedrychowicz H."/>
        </authorList>
    </citation>
    <scope>NUCLEOTIDE SEQUENCE [LARGE SCALE GENOMIC DNA]</scope>
    <source>
        <strain evidence="2 3">DSM 4740</strain>
    </source>
</reference>
<dbReference type="RefSeq" id="WP_073434893.1">
    <property type="nucleotide sequence ID" value="NZ_BJXU01000038.1"/>
</dbReference>
<keyword evidence="4" id="KW-1185">Reference proteome</keyword>
<protein>
    <submittedName>
        <fullName evidence="2">Predicted dithiol-disulfide oxidoreductase, DUF899 family</fullName>
    </submittedName>
</protein>
<dbReference type="OrthoDB" id="574359at2"/>
<proteinExistence type="predicted"/>
<dbReference type="Pfam" id="PF05988">
    <property type="entry name" value="DUF899"/>
    <property type="match status" value="1"/>
</dbReference>
<dbReference type="EMBL" id="BJXU01000038">
    <property type="protein sequence ID" value="GEN23311.1"/>
    <property type="molecule type" value="Genomic_DNA"/>
</dbReference>
<evidence type="ECO:0000313" key="1">
    <source>
        <dbReference type="EMBL" id="GEN23311.1"/>
    </source>
</evidence>
<dbReference type="InterPro" id="IPR010296">
    <property type="entry name" value="DUF899_thioredox"/>
</dbReference>
<dbReference type="Gene3D" id="3.40.30.10">
    <property type="entry name" value="Glutaredoxin"/>
    <property type="match status" value="1"/>
</dbReference>
<dbReference type="AlphaFoldDB" id="A0A1M7EYC5"/>
<dbReference type="InterPro" id="IPR036249">
    <property type="entry name" value="Thioredoxin-like_sf"/>
</dbReference>